<evidence type="ECO:0000256" key="9">
    <source>
        <dbReference type="SAM" id="Phobius"/>
    </source>
</evidence>
<keyword evidence="3" id="KW-1003">Cell membrane</keyword>
<feature type="transmembrane region" description="Helical" evidence="9">
    <location>
        <begin position="121"/>
        <end position="140"/>
    </location>
</feature>
<dbReference type="SUPFAM" id="SSF103473">
    <property type="entry name" value="MFS general substrate transporter"/>
    <property type="match status" value="1"/>
</dbReference>
<dbReference type="GO" id="GO:0006857">
    <property type="term" value="P:oligopeptide transport"/>
    <property type="evidence" value="ECO:0007669"/>
    <property type="project" value="InterPro"/>
</dbReference>
<reference evidence="10" key="2">
    <citation type="submission" date="2021-08" db="EMBL/GenBank/DDBJ databases">
        <title>Prevotella lacticifex sp. nov., isolated from rumen of cow.</title>
        <authorList>
            <person name="Shinkai T."/>
            <person name="Ikeyama N."/>
            <person name="Kumagai M."/>
            <person name="Ohmori H."/>
            <person name="Sakamoto M."/>
            <person name="Ohkuma M."/>
            <person name="Mitsumori M."/>
        </authorList>
    </citation>
    <scope>NUCLEOTIDE SEQUENCE</scope>
    <source>
        <strain evidence="10">DSM 11371</strain>
    </source>
</reference>
<feature type="transmembrane region" description="Helical" evidence="9">
    <location>
        <begin position="462"/>
        <end position="481"/>
    </location>
</feature>
<dbReference type="AlphaFoldDB" id="A0AA37MDZ0"/>
<evidence type="ECO:0000313" key="10">
    <source>
        <dbReference type="EMBL" id="GJG27383.1"/>
    </source>
</evidence>
<dbReference type="PANTHER" id="PTHR23517">
    <property type="entry name" value="RESISTANCE PROTEIN MDTM, PUTATIVE-RELATED-RELATED"/>
    <property type="match status" value="1"/>
</dbReference>
<comment type="similarity">
    <text evidence="8">Belongs to the major facilitator superfamily. Proton-dependent oligopeptide transporter (POT/PTR) (TC 2.A.17) family.</text>
</comment>
<keyword evidence="5" id="KW-0653">Protein transport</keyword>
<evidence type="ECO:0000256" key="4">
    <source>
        <dbReference type="ARBA" id="ARBA00022692"/>
    </source>
</evidence>
<dbReference type="CDD" id="cd17346">
    <property type="entry name" value="MFS_DtpA_like"/>
    <property type="match status" value="1"/>
</dbReference>
<dbReference type="EMBL" id="NPJF01000015">
    <property type="protein sequence ID" value="OYP56906.1"/>
    <property type="molecule type" value="Genomic_DNA"/>
</dbReference>
<proteinExistence type="inferred from homology"/>
<accession>A0AA37MDZ0</accession>
<feature type="transmembrane region" description="Helical" evidence="9">
    <location>
        <begin position="319"/>
        <end position="336"/>
    </location>
</feature>
<feature type="transmembrane region" description="Helical" evidence="9">
    <location>
        <begin position="404"/>
        <end position="423"/>
    </location>
</feature>
<feature type="transmembrane region" description="Helical" evidence="9">
    <location>
        <begin position="363"/>
        <end position="384"/>
    </location>
</feature>
<dbReference type="NCBIfam" id="TIGR00924">
    <property type="entry name" value="yjdL_sub1_fam"/>
    <property type="match status" value="1"/>
</dbReference>
<feature type="transmembrane region" description="Helical" evidence="9">
    <location>
        <begin position="509"/>
        <end position="531"/>
    </location>
</feature>
<evidence type="ECO:0000256" key="1">
    <source>
        <dbReference type="ARBA" id="ARBA00004651"/>
    </source>
</evidence>
<feature type="transmembrane region" description="Helical" evidence="9">
    <location>
        <begin position="197"/>
        <end position="216"/>
    </location>
</feature>
<protein>
    <submittedName>
        <fullName evidence="10">MFS transporter</fullName>
    </submittedName>
</protein>
<dbReference type="GO" id="GO:1904680">
    <property type="term" value="F:peptide transmembrane transporter activity"/>
    <property type="evidence" value="ECO:0007669"/>
    <property type="project" value="InterPro"/>
</dbReference>
<evidence type="ECO:0000256" key="2">
    <source>
        <dbReference type="ARBA" id="ARBA00022448"/>
    </source>
</evidence>
<dbReference type="GeneID" id="72479553"/>
<dbReference type="InterPro" id="IPR018456">
    <property type="entry name" value="PTR2_symporter_CS"/>
</dbReference>
<evidence type="ECO:0000313" key="11">
    <source>
        <dbReference type="EMBL" id="OYP56906.1"/>
    </source>
</evidence>
<dbReference type="InterPro" id="IPR036259">
    <property type="entry name" value="MFS_trans_sf"/>
</dbReference>
<dbReference type="PANTHER" id="PTHR23517:SF15">
    <property type="entry name" value="PROTON-DEPENDENT OLIGOPEPTIDE FAMILY TRANSPORT PROTEIN"/>
    <property type="match status" value="1"/>
</dbReference>
<feature type="transmembrane region" description="Helical" evidence="9">
    <location>
        <begin position="289"/>
        <end position="307"/>
    </location>
</feature>
<dbReference type="InterPro" id="IPR000109">
    <property type="entry name" value="POT_fam"/>
</dbReference>
<comment type="subcellular location">
    <subcellularLocation>
        <location evidence="1">Cell membrane</location>
        <topology evidence="1">Multi-pass membrane protein</topology>
    </subcellularLocation>
    <subcellularLocation>
        <location evidence="8">Membrane</location>
        <topology evidence="8">Multi-pass membrane protein</topology>
    </subcellularLocation>
</comment>
<dbReference type="InterPro" id="IPR050171">
    <property type="entry name" value="MFS_Transporters"/>
</dbReference>
<keyword evidence="6 9" id="KW-1133">Transmembrane helix</keyword>
<comment type="caution">
    <text evidence="10">The sequence shown here is derived from an EMBL/GenBank/DDBJ whole genome shotgun (WGS) entry which is preliminary data.</text>
</comment>
<dbReference type="EMBL" id="BPTR01000001">
    <property type="protein sequence ID" value="GJG27383.1"/>
    <property type="molecule type" value="Genomic_DNA"/>
</dbReference>
<sequence>MSHQQGHPKGLYLLFATEMAERFSYYGMRALFTLYMVAALFSTTDAFQIYGSYTGLVYLTPLIGGYIADRYWGNNKSIITGGIIMAIGQFLLFASACFVKQSITIAPELGGTIDPNVDNFMAKMLMFAGLAALIFGNGFFKPNISTMVGDLYEPTDHRKDAAFTIFYMGINVGAFIAPFICGGVGTGSWEDPSNFKWAFFTAGCAMVLSIVIFASLKNKYLRTPEGVLIGNKPKSQLVKEEALSRGEEIKEDETPKVKNSIWRPILSLALAIVCYIAFGGLNAGNFNDIISAAVFAIAIAMPVFIITDKSLTKEEMSRIGVIYIIAIFVIFFWSAFEQAGASLTYFAEHNVDRNLFGIDFKTAWFQSVNPICVVCFAPLFAILWEKLGKIGKEPASPMKQALGLMLLAIGYAIIAFGTAGVTGNSKVSMFWLIAMYAIHTCGELSLSPIGLSMVNKLSPARLASLLMGVWFMSNAASNILAGKFSTLFPEPGKPAQSILGWEVATLTDFFLIFVVMAGVASVVLICLCPLLKKMMKGIE</sequence>
<dbReference type="InterPro" id="IPR005279">
    <property type="entry name" value="Dipep/tripep_permease"/>
</dbReference>
<feature type="transmembrane region" description="Helical" evidence="9">
    <location>
        <begin position="47"/>
        <end position="67"/>
    </location>
</feature>
<evidence type="ECO:0000256" key="7">
    <source>
        <dbReference type="ARBA" id="ARBA00023136"/>
    </source>
</evidence>
<reference evidence="11 12" key="1">
    <citation type="submission" date="2017-08" db="EMBL/GenBank/DDBJ databases">
        <title>Comparative genomics of non-oral Prevotella species.</title>
        <authorList>
            <person name="Accetto T."/>
            <person name="Nograsek B."/>
            <person name="Avgustin G."/>
        </authorList>
    </citation>
    <scope>NUCLEOTIDE SEQUENCE [LARGE SCALE GENOMIC DNA]</scope>
    <source>
        <strain evidence="11 12">TC1-1</strain>
    </source>
</reference>
<gene>
    <name evidence="11" type="ORF">CIK91_01490</name>
    <name evidence="10" type="ORF">PRRU23_10830</name>
</gene>
<feature type="transmembrane region" description="Helical" evidence="9">
    <location>
        <begin position="79"/>
        <end position="101"/>
    </location>
</feature>
<feature type="transmembrane region" description="Helical" evidence="9">
    <location>
        <begin position="23"/>
        <end position="41"/>
    </location>
</feature>
<dbReference type="Gene3D" id="1.20.1250.20">
    <property type="entry name" value="MFS general substrate transporter like domains"/>
    <property type="match status" value="1"/>
</dbReference>
<keyword evidence="2 8" id="KW-0813">Transport</keyword>
<evidence type="ECO:0000256" key="5">
    <source>
        <dbReference type="ARBA" id="ARBA00022856"/>
    </source>
</evidence>
<dbReference type="Pfam" id="PF00854">
    <property type="entry name" value="PTR2"/>
    <property type="match status" value="1"/>
</dbReference>
<evidence type="ECO:0000313" key="12">
    <source>
        <dbReference type="Proteomes" id="UP000216189"/>
    </source>
</evidence>
<evidence type="ECO:0000313" key="13">
    <source>
        <dbReference type="Proteomes" id="UP000887043"/>
    </source>
</evidence>
<evidence type="ECO:0000256" key="8">
    <source>
        <dbReference type="RuleBase" id="RU003755"/>
    </source>
</evidence>
<dbReference type="PROSITE" id="PS01023">
    <property type="entry name" value="PTR2_2"/>
    <property type="match status" value="1"/>
</dbReference>
<dbReference type="Proteomes" id="UP000887043">
    <property type="component" value="Unassembled WGS sequence"/>
</dbReference>
<dbReference type="RefSeq" id="WP_006282538.1">
    <property type="nucleotide sequence ID" value="NZ_BPTR01000001.1"/>
</dbReference>
<keyword evidence="5" id="KW-0571">Peptide transport</keyword>
<evidence type="ECO:0000256" key="3">
    <source>
        <dbReference type="ARBA" id="ARBA00022475"/>
    </source>
</evidence>
<keyword evidence="4 8" id="KW-0812">Transmembrane</keyword>
<dbReference type="GO" id="GO:0005886">
    <property type="term" value="C:plasma membrane"/>
    <property type="evidence" value="ECO:0007669"/>
    <property type="project" value="UniProtKB-SubCell"/>
</dbReference>
<name>A0AA37MDZ0_SEGBR</name>
<dbReference type="Proteomes" id="UP000216189">
    <property type="component" value="Unassembled WGS sequence"/>
</dbReference>
<feature type="transmembrane region" description="Helical" evidence="9">
    <location>
        <begin position="429"/>
        <end position="450"/>
    </location>
</feature>
<feature type="transmembrane region" description="Helical" evidence="9">
    <location>
        <begin position="161"/>
        <end position="185"/>
    </location>
</feature>
<keyword evidence="12" id="KW-1185">Reference proteome</keyword>
<organism evidence="10 13">
    <name type="scientific">Segatella bryantii</name>
    <name type="common">Prevotella bryantii</name>
    <dbReference type="NCBI Taxonomy" id="77095"/>
    <lineage>
        <taxon>Bacteria</taxon>
        <taxon>Pseudomonadati</taxon>
        <taxon>Bacteroidota</taxon>
        <taxon>Bacteroidia</taxon>
        <taxon>Bacteroidales</taxon>
        <taxon>Prevotellaceae</taxon>
        <taxon>Segatella</taxon>
    </lineage>
</organism>
<feature type="transmembrane region" description="Helical" evidence="9">
    <location>
        <begin position="265"/>
        <end position="283"/>
    </location>
</feature>
<keyword evidence="7 9" id="KW-0472">Membrane</keyword>
<evidence type="ECO:0000256" key="6">
    <source>
        <dbReference type="ARBA" id="ARBA00022989"/>
    </source>
</evidence>